<evidence type="ECO:0000313" key="4">
    <source>
        <dbReference type="Proteomes" id="UP000297975"/>
    </source>
</evidence>
<proteinExistence type="inferred from homology"/>
<gene>
    <name evidence="3" type="primary">dprA</name>
    <name evidence="3" type="ORF">E3U55_05240</name>
</gene>
<dbReference type="NCBIfam" id="TIGR00732">
    <property type="entry name" value="dprA"/>
    <property type="match status" value="1"/>
</dbReference>
<evidence type="ECO:0000256" key="1">
    <source>
        <dbReference type="ARBA" id="ARBA00006525"/>
    </source>
</evidence>
<organism evidence="3 4">
    <name type="scientific">Filobacillus milosensis</name>
    <dbReference type="NCBI Taxonomy" id="94137"/>
    <lineage>
        <taxon>Bacteria</taxon>
        <taxon>Bacillati</taxon>
        <taxon>Bacillota</taxon>
        <taxon>Bacilli</taxon>
        <taxon>Bacillales</taxon>
        <taxon>Bacillaceae</taxon>
        <taxon>Filobacillus</taxon>
    </lineage>
</organism>
<name>A0A4Y8INR6_9BACI</name>
<accession>A0A4Y8INR6</accession>
<dbReference type="Proteomes" id="UP000297975">
    <property type="component" value="Unassembled WGS sequence"/>
</dbReference>
<dbReference type="EMBL" id="SOPW01000004">
    <property type="protein sequence ID" value="TFB23223.1"/>
    <property type="molecule type" value="Genomic_DNA"/>
</dbReference>
<dbReference type="Pfam" id="PF02481">
    <property type="entry name" value="DNA_processg_A"/>
    <property type="match status" value="1"/>
</dbReference>
<dbReference type="RefSeq" id="WP_134339295.1">
    <property type="nucleotide sequence ID" value="NZ_SOPW01000004.1"/>
</dbReference>
<dbReference type="SUPFAM" id="SSF102405">
    <property type="entry name" value="MCP/YpsA-like"/>
    <property type="match status" value="1"/>
</dbReference>
<dbReference type="OrthoDB" id="9785707at2"/>
<comment type="similarity">
    <text evidence="1">Belongs to the DprA/Smf family.</text>
</comment>
<evidence type="ECO:0000313" key="3">
    <source>
        <dbReference type="EMBL" id="TFB23223.1"/>
    </source>
</evidence>
<dbReference type="InterPro" id="IPR057666">
    <property type="entry name" value="DrpA_SLOG"/>
</dbReference>
<sequence>MNDNLSFKLYHLMQFKGMNRRKIHAYLSYDPMLERINQHSPTELQQTFHLHPSQATSLHYYLNSKRHIELNYLDYKKENPITFFDSDYPIELREIPDSPLILYWKGNKELLRMPKVSIIGTRNPSQSASHKIDLFLKPTVENNIAIVSGLAYGIDAMAHQYALSHNGSTIAILGFGYHHIYPKEHQLLFNKIIESGLILTEYHPKLRPQKWYFPERNRIISGLSAATIIIEASERSGTMITADQALEQGKEVFSIPDSIFLDQAQGCLKLIQDGAIPLVKPEELTNWYVENHLIYLQEKV</sequence>
<dbReference type="GO" id="GO:0009294">
    <property type="term" value="P:DNA-mediated transformation"/>
    <property type="evidence" value="ECO:0007669"/>
    <property type="project" value="InterPro"/>
</dbReference>
<reference evidence="3 4" key="1">
    <citation type="submission" date="2019-03" db="EMBL/GenBank/DDBJ databases">
        <authorList>
            <person name="He R.-H."/>
        </authorList>
    </citation>
    <scope>NUCLEOTIDE SEQUENCE [LARGE SCALE GENOMIC DNA]</scope>
    <source>
        <strain evidence="4">SH 714</strain>
    </source>
</reference>
<dbReference type="InterPro" id="IPR003488">
    <property type="entry name" value="DprA"/>
</dbReference>
<dbReference type="Gene3D" id="3.40.50.450">
    <property type="match status" value="1"/>
</dbReference>
<dbReference type="PANTHER" id="PTHR43022:SF1">
    <property type="entry name" value="PROTEIN SMF"/>
    <property type="match status" value="1"/>
</dbReference>
<keyword evidence="4" id="KW-1185">Reference proteome</keyword>
<dbReference type="PANTHER" id="PTHR43022">
    <property type="entry name" value="PROTEIN SMF"/>
    <property type="match status" value="1"/>
</dbReference>
<evidence type="ECO:0000259" key="2">
    <source>
        <dbReference type="Pfam" id="PF02481"/>
    </source>
</evidence>
<dbReference type="AlphaFoldDB" id="A0A4Y8INR6"/>
<comment type="caution">
    <text evidence="3">The sequence shown here is derived from an EMBL/GenBank/DDBJ whole genome shotgun (WGS) entry which is preliminary data.</text>
</comment>
<feature type="domain" description="Smf/DprA SLOG" evidence="2">
    <location>
        <begin position="81"/>
        <end position="286"/>
    </location>
</feature>
<protein>
    <submittedName>
        <fullName evidence="3">DNA-protecting protein DprA</fullName>
    </submittedName>
</protein>